<comment type="caution">
    <text evidence="1">The sequence shown here is derived from an EMBL/GenBank/DDBJ whole genome shotgun (WGS) entry which is preliminary data.</text>
</comment>
<proteinExistence type="predicted"/>
<name>A0A369TBD2_9PROT</name>
<dbReference type="EMBL" id="QPMH01000004">
    <property type="protein sequence ID" value="RDD62619.1"/>
    <property type="molecule type" value="Genomic_DNA"/>
</dbReference>
<reference evidence="1 2" key="1">
    <citation type="submission" date="2018-07" db="EMBL/GenBank/DDBJ databases">
        <title>Venubactetium sediminum gen. nov., sp. nov., isolated from a marine solar saltern.</title>
        <authorList>
            <person name="Wang S."/>
        </authorList>
    </citation>
    <scope>NUCLEOTIDE SEQUENCE [LARGE SCALE GENOMIC DNA]</scope>
    <source>
        <strain evidence="1 2">WD2A32</strain>
    </source>
</reference>
<organism evidence="1 2">
    <name type="scientific">Ferruginivarius sediminum</name>
    <dbReference type="NCBI Taxonomy" id="2661937"/>
    <lineage>
        <taxon>Bacteria</taxon>
        <taxon>Pseudomonadati</taxon>
        <taxon>Pseudomonadota</taxon>
        <taxon>Alphaproteobacteria</taxon>
        <taxon>Rhodospirillales</taxon>
        <taxon>Rhodospirillaceae</taxon>
        <taxon>Ferruginivarius</taxon>
    </lineage>
</organism>
<keyword evidence="2" id="KW-1185">Reference proteome</keyword>
<evidence type="ECO:0000313" key="1">
    <source>
        <dbReference type="EMBL" id="RDD62619.1"/>
    </source>
</evidence>
<accession>A0A369TBD2</accession>
<evidence type="ECO:0000313" key="2">
    <source>
        <dbReference type="Proteomes" id="UP000253941"/>
    </source>
</evidence>
<protein>
    <submittedName>
        <fullName evidence="1">Uncharacterized protein</fullName>
    </submittedName>
</protein>
<dbReference type="AlphaFoldDB" id="A0A369TBD2"/>
<dbReference type="RefSeq" id="WP_114581194.1">
    <property type="nucleotide sequence ID" value="NZ_QPMH01000004.1"/>
</dbReference>
<gene>
    <name evidence="1" type="ORF">DRB17_05510</name>
</gene>
<sequence length="69" mass="7364">MASDSTIRALAMHAALVTGGDLGAVERAERYARLIAEYAETGDCAELRQATEATRQENADVCHMSVHTG</sequence>
<dbReference type="Proteomes" id="UP000253941">
    <property type="component" value="Unassembled WGS sequence"/>
</dbReference>